<dbReference type="GO" id="GO:0003677">
    <property type="term" value="F:DNA binding"/>
    <property type="evidence" value="ECO:0007669"/>
    <property type="project" value="InterPro"/>
</dbReference>
<feature type="compositionally biased region" description="Basic residues" evidence="1">
    <location>
        <begin position="88"/>
        <end position="97"/>
    </location>
</feature>
<dbReference type="InterPro" id="IPR043928">
    <property type="entry name" value="DNVP"/>
</dbReference>
<reference evidence="2" key="1">
    <citation type="journal article" date="2020" name="Nature">
        <title>Giant virus diversity and host interactions through global metagenomics.</title>
        <authorList>
            <person name="Schulz F."/>
            <person name="Roux S."/>
            <person name="Paez-Espino D."/>
            <person name="Jungbluth S."/>
            <person name="Walsh D.A."/>
            <person name="Denef V.J."/>
            <person name="McMahon K.D."/>
            <person name="Konstantinidis K.T."/>
            <person name="Eloe-Fadrosh E.A."/>
            <person name="Kyrpides N.C."/>
            <person name="Woyke T."/>
        </authorList>
    </citation>
    <scope>NUCLEOTIDE SEQUENCE</scope>
    <source>
        <strain evidence="2">GVMAG-M-3300009161-30</strain>
    </source>
</reference>
<evidence type="ECO:0000313" key="2">
    <source>
        <dbReference type="EMBL" id="QHT32514.1"/>
    </source>
</evidence>
<accession>A0A6C0ETK0</accession>
<protein>
    <submittedName>
        <fullName evidence="2">Uncharacterized protein</fullName>
    </submittedName>
</protein>
<name>A0A6C0ETK0_9ZZZZ</name>
<dbReference type="GO" id="GO:0051276">
    <property type="term" value="P:chromosome organization"/>
    <property type="evidence" value="ECO:0007669"/>
    <property type="project" value="InterPro"/>
</dbReference>
<feature type="region of interest" description="Disordered" evidence="1">
    <location>
        <begin position="87"/>
        <end position="124"/>
    </location>
</feature>
<proteinExistence type="predicted"/>
<dbReference type="AlphaFoldDB" id="A0A6C0ETK0"/>
<organism evidence="2">
    <name type="scientific">viral metagenome</name>
    <dbReference type="NCBI Taxonomy" id="1070528"/>
    <lineage>
        <taxon>unclassified sequences</taxon>
        <taxon>metagenomes</taxon>
        <taxon>organismal metagenomes</taxon>
    </lineage>
</organism>
<dbReference type="Pfam" id="PF19060">
    <property type="entry name" value="DVNP"/>
    <property type="match status" value="1"/>
</dbReference>
<sequence>MTRYTKDAQGMYHIHGKKYEMLVGSRAQVVHGTAYKTTGGLKKDNLLQNKNGRIVSKSKHHSAKKEKRLVKAGYVTKKGKFGFIKVGSKSRRSRSNKRGGNLIGSEINAATTGLAGGRKTRRRR</sequence>
<evidence type="ECO:0000256" key="1">
    <source>
        <dbReference type="SAM" id="MobiDB-lite"/>
    </source>
</evidence>
<dbReference type="EMBL" id="MN738944">
    <property type="protein sequence ID" value="QHT32514.1"/>
    <property type="molecule type" value="Genomic_DNA"/>
</dbReference>